<dbReference type="RefSeq" id="WP_007203414.1">
    <property type="nucleotide sequence ID" value="NZ_AKKV01000038.1"/>
</dbReference>
<dbReference type="STRING" id="1196324.A374_16708"/>
<name>I8UBL9_9BACL</name>
<proteinExistence type="predicted"/>
<dbReference type="EMBL" id="AKKV01000038">
    <property type="protein sequence ID" value="EIT84183.1"/>
    <property type="molecule type" value="Genomic_DNA"/>
</dbReference>
<reference evidence="1 2" key="1">
    <citation type="journal article" date="2012" name="J. Bacteriol.">
        <title>Genome of Bacillus macauensis ZFHKF-1, a Long-Chain-Forming Bacterium.</title>
        <authorList>
            <person name="Cai L."/>
            <person name="Zhang T."/>
        </authorList>
    </citation>
    <scope>NUCLEOTIDE SEQUENCE [LARGE SCALE GENOMIC DNA]</scope>
    <source>
        <strain evidence="1 2">ZFHKF-1</strain>
    </source>
</reference>
<dbReference type="AlphaFoldDB" id="I8UBL9"/>
<dbReference type="PATRIC" id="fig|1196324.3.peg.3416"/>
<evidence type="ECO:0000313" key="2">
    <source>
        <dbReference type="Proteomes" id="UP000004080"/>
    </source>
</evidence>
<gene>
    <name evidence="1" type="ORF">A374_16708</name>
</gene>
<organism evidence="1 2">
    <name type="scientific">Fictibacillus macauensis ZFHKF-1</name>
    <dbReference type="NCBI Taxonomy" id="1196324"/>
    <lineage>
        <taxon>Bacteria</taxon>
        <taxon>Bacillati</taxon>
        <taxon>Bacillota</taxon>
        <taxon>Bacilli</taxon>
        <taxon>Bacillales</taxon>
        <taxon>Fictibacillaceae</taxon>
        <taxon>Fictibacillus</taxon>
    </lineage>
</organism>
<dbReference type="InterPro" id="IPR020115">
    <property type="entry name" value="Fin"/>
</dbReference>
<keyword evidence="2" id="KW-1185">Reference proteome</keyword>
<dbReference type="Pfam" id="PF10955">
    <property type="entry name" value="Fin"/>
    <property type="match status" value="1"/>
</dbReference>
<protein>
    <submittedName>
        <fullName evidence="1">Uncharacterized protein</fullName>
    </submittedName>
</protein>
<comment type="caution">
    <text evidence="1">The sequence shown here is derived from an EMBL/GenBank/DDBJ whole genome shotgun (WGS) entry which is preliminary data.</text>
</comment>
<accession>I8UBL9</accession>
<dbReference type="GO" id="GO:0010468">
    <property type="term" value="P:regulation of gene expression"/>
    <property type="evidence" value="ECO:0007669"/>
    <property type="project" value="InterPro"/>
</dbReference>
<dbReference type="OrthoDB" id="2084556at2"/>
<evidence type="ECO:0000313" key="1">
    <source>
        <dbReference type="EMBL" id="EIT84183.1"/>
    </source>
</evidence>
<sequence length="76" mass="8988">MSIHYQCRHCGQHMGSLHELDVTSEQLGFHQLTVEERNEMLAYDEVGNVHVKIICEDCHEALTQNPDYYELDRWIQ</sequence>
<dbReference type="Proteomes" id="UP000004080">
    <property type="component" value="Unassembled WGS sequence"/>
</dbReference>
<dbReference type="eggNOG" id="ENOG5033CVR">
    <property type="taxonomic scope" value="Bacteria"/>
</dbReference>